<evidence type="ECO:0000313" key="4">
    <source>
        <dbReference type="Proteomes" id="UP000011563"/>
    </source>
</evidence>
<dbReference type="SUPFAM" id="SSF51261">
    <property type="entry name" value="Duplicated hybrid motif"/>
    <property type="match status" value="1"/>
</dbReference>
<dbReference type="PROSITE" id="PS51782">
    <property type="entry name" value="LYSM"/>
    <property type="match status" value="1"/>
</dbReference>
<dbReference type="AlphaFoldDB" id="M1LB65"/>
<reference evidence="3 4" key="1">
    <citation type="journal article" date="2013" name="Genome Biol. Evol.">
        <title>Genome evolution and phylogenomic analysis of candidatus kinetoplastibacterium, the betaproteobacterial endosymbionts of strigomonas and angomonas.</title>
        <authorList>
            <person name="Alves J.M."/>
            <person name="Serrano M.G."/>
            <person name="Maia da Silva F."/>
            <person name="Voegtly L.J."/>
            <person name="Matveyev A.V."/>
            <person name="Teixeira M.M."/>
            <person name="Camargo E.P."/>
            <person name="Buck G.A."/>
        </authorList>
    </citation>
    <scope>NUCLEOTIDE SEQUENCE [LARGE SCALE GENOMIC DNA]</scope>
    <source>
        <strain evidence="3 4">TCC012E</strain>
    </source>
</reference>
<comment type="similarity">
    <text evidence="1">Belongs to the E.coli NlpD/Haemophilus LppB family.</text>
</comment>
<dbReference type="CDD" id="cd12797">
    <property type="entry name" value="M23_peptidase"/>
    <property type="match status" value="1"/>
</dbReference>
<dbReference type="InterPro" id="IPR011055">
    <property type="entry name" value="Dup_hybrid_motif"/>
</dbReference>
<dbReference type="SMART" id="SM00257">
    <property type="entry name" value="LysM"/>
    <property type="match status" value="1"/>
</dbReference>
<accession>M1LB65</accession>
<dbReference type="PANTHER" id="PTHR21666">
    <property type="entry name" value="PEPTIDASE-RELATED"/>
    <property type="match status" value="1"/>
</dbReference>
<evidence type="ECO:0000259" key="2">
    <source>
        <dbReference type="PROSITE" id="PS51782"/>
    </source>
</evidence>
<dbReference type="CDD" id="cd00118">
    <property type="entry name" value="LysM"/>
    <property type="match status" value="1"/>
</dbReference>
<dbReference type="Pfam" id="PF01551">
    <property type="entry name" value="Peptidase_M23"/>
    <property type="match status" value="1"/>
</dbReference>
<dbReference type="KEGG" id="kbt:BCUE_0500"/>
<dbReference type="InterPro" id="IPR036779">
    <property type="entry name" value="LysM_dom_sf"/>
</dbReference>
<gene>
    <name evidence="3" type="ORF">BCUE_0500</name>
</gene>
<proteinExistence type="inferred from homology"/>
<dbReference type="Gene3D" id="2.70.70.10">
    <property type="entry name" value="Glucose Permease (Domain IIA)"/>
    <property type="match status" value="1"/>
</dbReference>
<dbReference type="GO" id="GO:0004222">
    <property type="term" value="F:metalloendopeptidase activity"/>
    <property type="evidence" value="ECO:0007669"/>
    <property type="project" value="TreeGrafter"/>
</dbReference>
<dbReference type="InterPro" id="IPR018392">
    <property type="entry name" value="LysM"/>
</dbReference>
<dbReference type="PROSITE" id="PS51257">
    <property type="entry name" value="PROKAR_LIPOPROTEIN"/>
    <property type="match status" value="1"/>
</dbReference>
<dbReference type="RefSeq" id="WP_015237950.1">
    <property type="nucleotide sequence ID" value="NC_020285.1"/>
</dbReference>
<dbReference type="PATRIC" id="fig|1208922.3.peg.251"/>
<evidence type="ECO:0000313" key="3">
    <source>
        <dbReference type="EMBL" id="AGF49698.1"/>
    </source>
</evidence>
<dbReference type="Pfam" id="PF01476">
    <property type="entry name" value="LysM"/>
    <property type="match status" value="1"/>
</dbReference>
<dbReference type="EMBL" id="CP003807">
    <property type="protein sequence ID" value="AGF49698.1"/>
    <property type="molecule type" value="Genomic_DNA"/>
</dbReference>
<keyword evidence="3" id="KW-0449">Lipoprotein</keyword>
<dbReference type="HOGENOM" id="CLU_029425_0_4_4"/>
<evidence type="ECO:0000256" key="1">
    <source>
        <dbReference type="ARBA" id="ARBA00038420"/>
    </source>
</evidence>
<sequence>MIYILRIINVLIRCLFFASLLLISGCVREITDFKCAHIFEISMDEKQSVNVYIVKQGDSLYKIAKHYGVDVDLLKKTNNMENSYQVNVGSLLYIPIIDNSYDESIITDSRVVRNDNFRSRRNTSSTSIDWEWPCSGLVEEYFSLKNRGIDIYGNIGDPVLAATDGRVVYSGGGVSGLGKLLILSHNEGYITAYAHNSKIFVYNGQEVTKGFKIAEMGDSDSDAPKLHFEIRKNGLPVDPLIYLPEK</sequence>
<dbReference type="InterPro" id="IPR016047">
    <property type="entry name" value="M23ase_b-sheet_dom"/>
</dbReference>
<organism evidence="3 4">
    <name type="scientific">Candidatus Kinetoplastidibacterium blastocrithidiae TCC012E</name>
    <dbReference type="NCBI Taxonomy" id="1208922"/>
    <lineage>
        <taxon>Bacteria</taxon>
        <taxon>Pseudomonadati</taxon>
        <taxon>Pseudomonadota</taxon>
        <taxon>Betaproteobacteria</taxon>
        <taxon>Candidatus Kinetoplastidibacterium</taxon>
    </lineage>
</organism>
<dbReference type="Gene3D" id="3.10.350.10">
    <property type="entry name" value="LysM domain"/>
    <property type="match status" value="1"/>
</dbReference>
<dbReference type="Proteomes" id="UP000011563">
    <property type="component" value="Chromosome"/>
</dbReference>
<dbReference type="InterPro" id="IPR050570">
    <property type="entry name" value="Cell_wall_metabolism_enzyme"/>
</dbReference>
<name>M1LB65_9PROT</name>
<keyword evidence="4" id="KW-1185">Reference proteome</keyword>
<dbReference type="PANTHER" id="PTHR21666:SF263">
    <property type="entry name" value="MUREIN HYDROLASE ACTIVATOR NLPD"/>
    <property type="match status" value="1"/>
</dbReference>
<feature type="domain" description="LysM" evidence="2">
    <location>
        <begin position="50"/>
        <end position="94"/>
    </location>
</feature>
<protein>
    <submittedName>
        <fullName evidence="3">Lipoprotein NlpD</fullName>
    </submittedName>
</protein>